<comment type="caution">
    <text evidence="1">The sequence shown here is derived from an EMBL/GenBank/DDBJ whole genome shotgun (WGS) entry which is preliminary data.</text>
</comment>
<accession>A0A8X6V5L1</accession>
<organism evidence="1 2">
    <name type="scientific">Trichonephila clavipes</name>
    <name type="common">Golden silk orbweaver</name>
    <name type="synonym">Nephila clavipes</name>
    <dbReference type="NCBI Taxonomy" id="2585209"/>
    <lineage>
        <taxon>Eukaryota</taxon>
        <taxon>Metazoa</taxon>
        <taxon>Ecdysozoa</taxon>
        <taxon>Arthropoda</taxon>
        <taxon>Chelicerata</taxon>
        <taxon>Arachnida</taxon>
        <taxon>Araneae</taxon>
        <taxon>Araneomorphae</taxon>
        <taxon>Entelegynae</taxon>
        <taxon>Araneoidea</taxon>
        <taxon>Nephilidae</taxon>
        <taxon>Trichonephila</taxon>
    </lineage>
</organism>
<sequence>MVIVEVLWSALPLSSREFNPIATRRKGRNRYTTPSSVSRWIDERTRYLLWQACVACELLCQVSVETLDAVSSGSDDFGCCVK</sequence>
<evidence type="ECO:0000313" key="1">
    <source>
        <dbReference type="EMBL" id="GFY05692.1"/>
    </source>
</evidence>
<dbReference type="AlphaFoldDB" id="A0A8X6V5L1"/>
<gene>
    <name evidence="1" type="ORF">TNCV_4403591</name>
</gene>
<name>A0A8X6V5L1_TRICX</name>
<keyword evidence="2" id="KW-1185">Reference proteome</keyword>
<reference evidence="1" key="1">
    <citation type="submission" date="2020-08" db="EMBL/GenBank/DDBJ databases">
        <title>Multicomponent nature underlies the extraordinary mechanical properties of spider dragline silk.</title>
        <authorList>
            <person name="Kono N."/>
            <person name="Nakamura H."/>
            <person name="Mori M."/>
            <person name="Yoshida Y."/>
            <person name="Ohtoshi R."/>
            <person name="Malay A.D."/>
            <person name="Moran D.A.P."/>
            <person name="Tomita M."/>
            <person name="Numata K."/>
            <person name="Arakawa K."/>
        </authorList>
    </citation>
    <scope>NUCLEOTIDE SEQUENCE</scope>
</reference>
<protein>
    <submittedName>
        <fullName evidence="1">Uncharacterized protein</fullName>
    </submittedName>
</protein>
<proteinExistence type="predicted"/>
<dbReference type="EMBL" id="BMAU01021255">
    <property type="protein sequence ID" value="GFY05692.1"/>
    <property type="molecule type" value="Genomic_DNA"/>
</dbReference>
<dbReference type="Proteomes" id="UP000887159">
    <property type="component" value="Unassembled WGS sequence"/>
</dbReference>
<evidence type="ECO:0000313" key="2">
    <source>
        <dbReference type="Proteomes" id="UP000887159"/>
    </source>
</evidence>